<sequence>MDAAVAAHTTLLAPAFATDDLFVTSDFTAGVGPEFDALMRASLARTDLRVTVMIGPEILFDIGDGYPEAPFAQRVLGALRRDAEDRGATPPDAFVHLTPIGAGLSLLAVAYGPTLG</sequence>
<evidence type="ECO:0000313" key="2">
    <source>
        <dbReference type="Proteomes" id="UP001500755"/>
    </source>
</evidence>
<comment type="caution">
    <text evidence="1">The sequence shown here is derived from an EMBL/GenBank/DDBJ whole genome shotgun (WGS) entry which is preliminary data.</text>
</comment>
<dbReference type="Proteomes" id="UP001500755">
    <property type="component" value="Unassembled WGS sequence"/>
</dbReference>
<reference evidence="1 2" key="1">
    <citation type="journal article" date="2019" name="Int. J. Syst. Evol. Microbiol.">
        <title>The Global Catalogue of Microorganisms (GCM) 10K type strain sequencing project: providing services to taxonomists for standard genome sequencing and annotation.</title>
        <authorList>
            <consortium name="The Broad Institute Genomics Platform"/>
            <consortium name="The Broad Institute Genome Sequencing Center for Infectious Disease"/>
            <person name="Wu L."/>
            <person name="Ma J."/>
        </authorList>
    </citation>
    <scope>NUCLEOTIDE SEQUENCE [LARGE SCALE GENOMIC DNA]</scope>
    <source>
        <strain evidence="1 2">JCM 14546</strain>
    </source>
</reference>
<dbReference type="EMBL" id="BAAANO010000020">
    <property type="protein sequence ID" value="GAA2010402.1"/>
    <property type="molecule type" value="Genomic_DNA"/>
</dbReference>
<gene>
    <name evidence="1" type="ORF">GCM10009755_21890</name>
</gene>
<organism evidence="1 2">
    <name type="scientific">Brevibacterium samyangense</name>
    <dbReference type="NCBI Taxonomy" id="366888"/>
    <lineage>
        <taxon>Bacteria</taxon>
        <taxon>Bacillati</taxon>
        <taxon>Actinomycetota</taxon>
        <taxon>Actinomycetes</taxon>
        <taxon>Micrococcales</taxon>
        <taxon>Brevibacteriaceae</taxon>
        <taxon>Brevibacterium</taxon>
    </lineage>
</organism>
<proteinExistence type="predicted"/>
<accession>A0ABN2TIQ0</accession>
<keyword evidence="2" id="KW-1185">Reference proteome</keyword>
<protein>
    <submittedName>
        <fullName evidence="1">Uncharacterized protein</fullName>
    </submittedName>
</protein>
<dbReference type="RefSeq" id="WP_344309651.1">
    <property type="nucleotide sequence ID" value="NZ_BAAANO010000020.1"/>
</dbReference>
<name>A0ABN2TIQ0_9MICO</name>
<evidence type="ECO:0000313" key="1">
    <source>
        <dbReference type="EMBL" id="GAA2010402.1"/>
    </source>
</evidence>